<dbReference type="AlphaFoldDB" id="A0A939MH34"/>
<dbReference type="EMBL" id="JAGDYM010000004">
    <property type="protein sequence ID" value="MBO1900794.1"/>
    <property type="molecule type" value="Genomic_DNA"/>
</dbReference>
<name>A0A939MH34_9MICO</name>
<gene>
    <name evidence="2" type="ORF">J4H92_02390</name>
</gene>
<evidence type="ECO:0000313" key="2">
    <source>
        <dbReference type="EMBL" id="MBO1900794.1"/>
    </source>
</evidence>
<keyword evidence="1" id="KW-0812">Transmembrane</keyword>
<dbReference type="Proteomes" id="UP000664382">
    <property type="component" value="Unassembled WGS sequence"/>
</dbReference>
<keyword evidence="1" id="KW-1133">Transmembrane helix</keyword>
<organism evidence="2 3">
    <name type="scientific">Leucobacter weissii</name>
    <dbReference type="NCBI Taxonomy" id="1983706"/>
    <lineage>
        <taxon>Bacteria</taxon>
        <taxon>Bacillati</taxon>
        <taxon>Actinomycetota</taxon>
        <taxon>Actinomycetes</taxon>
        <taxon>Micrococcales</taxon>
        <taxon>Microbacteriaceae</taxon>
        <taxon>Leucobacter</taxon>
    </lineage>
</organism>
<feature type="transmembrane region" description="Helical" evidence="1">
    <location>
        <begin position="135"/>
        <end position="156"/>
    </location>
</feature>
<proteinExistence type="predicted"/>
<feature type="transmembrane region" description="Helical" evidence="1">
    <location>
        <begin position="87"/>
        <end position="106"/>
    </location>
</feature>
<feature type="transmembrane region" description="Helical" evidence="1">
    <location>
        <begin position="163"/>
        <end position="180"/>
    </location>
</feature>
<protein>
    <recommendedName>
        <fullName evidence="4">DUF1700 domain-containing protein</fullName>
    </recommendedName>
</protein>
<accession>A0A939MH34</accession>
<feature type="transmembrane region" description="Helical" evidence="1">
    <location>
        <begin position="216"/>
        <end position="235"/>
    </location>
</feature>
<sequence>MNDHLPEQADHYLHRLDRVLAGAPAAVREAALDDVRAHIVDARDEGRQIDEILRALGPADAVAQQYRDELALSADAAVGEERAAKTLGWASVFIGMLTGVFIAFLLPSYRMDDEGLASDEGGGLLPTTQTLVEQYGPGAAVLALIPAVLAALPFVLPRSARRPVVFAAAIAVTGLCVVAILSVGGFYAPLAAALWAAAIVPWRVGRGLNLTAARGWRILLGVVLVIPALLAIAGLASGAILFAWGTVAVIGLVIGLAILCTLGLRWGYLLTAAVGAAVMVLTLFGESLLMLLFWWIGGAYAVLGLACFVASAPRAPVGADGRRR</sequence>
<feature type="transmembrane region" description="Helical" evidence="1">
    <location>
        <begin position="291"/>
        <end position="313"/>
    </location>
</feature>
<feature type="transmembrane region" description="Helical" evidence="1">
    <location>
        <begin position="186"/>
        <end position="204"/>
    </location>
</feature>
<evidence type="ECO:0008006" key="4">
    <source>
        <dbReference type="Google" id="ProtNLM"/>
    </source>
</evidence>
<dbReference type="RefSeq" id="WP_208095537.1">
    <property type="nucleotide sequence ID" value="NZ_JAGDYM010000004.1"/>
</dbReference>
<reference evidence="2" key="1">
    <citation type="submission" date="2021-03" db="EMBL/GenBank/DDBJ databases">
        <title>Leucobacter chromiisoli sp. nov., isolated from chromium-containing soil of chemical plant.</title>
        <authorList>
            <person name="Xu Z."/>
        </authorList>
    </citation>
    <scope>NUCLEOTIDE SEQUENCE</scope>
    <source>
        <strain evidence="2">S27</strain>
    </source>
</reference>
<keyword evidence="1" id="KW-0472">Membrane</keyword>
<evidence type="ECO:0000313" key="3">
    <source>
        <dbReference type="Proteomes" id="UP000664382"/>
    </source>
</evidence>
<keyword evidence="3" id="KW-1185">Reference proteome</keyword>
<evidence type="ECO:0000256" key="1">
    <source>
        <dbReference type="SAM" id="Phobius"/>
    </source>
</evidence>
<feature type="transmembrane region" description="Helical" evidence="1">
    <location>
        <begin position="241"/>
        <end position="259"/>
    </location>
</feature>
<dbReference type="Pfam" id="PF22564">
    <property type="entry name" value="HAAS"/>
    <property type="match status" value="1"/>
</dbReference>
<comment type="caution">
    <text evidence="2">The sequence shown here is derived from an EMBL/GenBank/DDBJ whole genome shotgun (WGS) entry which is preliminary data.</text>
</comment>
<feature type="transmembrane region" description="Helical" evidence="1">
    <location>
        <begin position="266"/>
        <end position="285"/>
    </location>
</feature>